<dbReference type="PATRIC" id="fig|1227275.3.peg.1443"/>
<accession>U2KB79</accession>
<comment type="caution">
    <text evidence="1">The sequence shown here is derived from an EMBL/GenBank/DDBJ whole genome shotgun (WGS) entry which is preliminary data.</text>
</comment>
<protein>
    <submittedName>
        <fullName evidence="1">Uncharacterized protein</fullName>
    </submittedName>
</protein>
<gene>
    <name evidence="1" type="ORF">HMPREF1557_01621</name>
</gene>
<name>U2KB79_9STRE</name>
<reference evidence="1 2" key="1">
    <citation type="submission" date="2013-06" db="EMBL/GenBank/DDBJ databases">
        <authorList>
            <person name="Weinstock G."/>
            <person name="Sodergren E."/>
            <person name="Lobos E.A."/>
            <person name="Fulton L."/>
            <person name="Fulton R."/>
            <person name="Courtney L."/>
            <person name="Fronick C."/>
            <person name="O'Laughlin M."/>
            <person name="Godfrey J."/>
            <person name="Wilson R.M."/>
            <person name="Miner T."/>
            <person name="Farmer C."/>
            <person name="Delehaunty K."/>
            <person name="Cordes M."/>
            <person name="Minx P."/>
            <person name="Tomlinson C."/>
            <person name="Chen J."/>
            <person name="Wollam A."/>
            <person name="Pepin K.H."/>
            <person name="Bhonagiri V."/>
            <person name="Zhang X."/>
            <person name="Warren W."/>
            <person name="Mitreva M."/>
            <person name="Mardis E.R."/>
            <person name="Wilson R.K."/>
        </authorList>
    </citation>
    <scope>NUCLEOTIDE SEQUENCE [LARGE SCALE GENOMIC DNA]</scope>
    <source>
        <strain evidence="1 2">W1703</strain>
    </source>
</reference>
<sequence>MKTAQGESESLVEKSFTDGMRGGNIFNKLSPSKRILKIEGAWTHSIFT</sequence>
<dbReference type="HOGENOM" id="CLU_3158508_0_0_9"/>
<evidence type="ECO:0000313" key="2">
    <source>
        <dbReference type="Proteomes" id="UP000016617"/>
    </source>
</evidence>
<evidence type="ECO:0000313" key="1">
    <source>
        <dbReference type="EMBL" id="ERJ74424.1"/>
    </source>
</evidence>
<dbReference type="EMBL" id="AWVA01000101">
    <property type="protein sequence ID" value="ERJ74424.1"/>
    <property type="molecule type" value="Genomic_DNA"/>
</dbReference>
<dbReference type="Proteomes" id="UP000016617">
    <property type="component" value="Unassembled WGS sequence"/>
</dbReference>
<dbReference type="AlphaFoldDB" id="U2KB79"/>
<organism evidence="1 2">
    <name type="scientific">Streptococcus sobrinus W1703</name>
    <dbReference type="NCBI Taxonomy" id="1227275"/>
    <lineage>
        <taxon>Bacteria</taxon>
        <taxon>Bacillati</taxon>
        <taxon>Bacillota</taxon>
        <taxon>Bacilli</taxon>
        <taxon>Lactobacillales</taxon>
        <taxon>Streptococcaceae</taxon>
        <taxon>Streptococcus</taxon>
    </lineage>
</organism>
<proteinExistence type="predicted"/>